<evidence type="ECO:0000313" key="3">
    <source>
        <dbReference type="EMBL" id="TYK03466.1"/>
    </source>
</evidence>
<dbReference type="Proteomes" id="UP000321393">
    <property type="component" value="Unassembled WGS sequence"/>
</dbReference>
<dbReference type="Proteomes" id="UP000321947">
    <property type="component" value="Unassembled WGS sequence"/>
</dbReference>
<gene>
    <name evidence="3" type="ORF">E5676_scaffold121G00740</name>
    <name evidence="2" type="ORF">E6C27_scaffold269G001600</name>
</gene>
<accession>A0A5D3BZ49</accession>
<sequence>MVKQIQSTFNNEELSKKKPSNIQSTQDWMDFVKEKKSSWFKAKSEKFKSMKKRKLPHTCSRKGYARLAEDMSSFNRVYASSSSFTFAFTFASMFSPSFNRVLPSIKASVFTLPSLQLRWDFIHRMEVTDLDLSHPSLSLSKTDWGLLKAALHRCCLQTETVFEFLCVSTYLMLCLRRQLVLPEHGREDLTIHEYTLLRGTIVIVSINNNNILRKCTLLDWGGTGEVVAEGRWSSNDPKVIVHHVPLGPHAIRVWVDLPKKSDAFLWGPNSKMTYIEDVVGSTVAWPLDKVILS</sequence>
<name>A0A5D3BZ49_CUCMM</name>
<feature type="region of interest" description="Disordered" evidence="1">
    <location>
        <begin position="1"/>
        <end position="21"/>
    </location>
</feature>
<evidence type="ECO:0000256" key="1">
    <source>
        <dbReference type="SAM" id="MobiDB-lite"/>
    </source>
</evidence>
<evidence type="ECO:0000313" key="2">
    <source>
        <dbReference type="EMBL" id="KAA0033053.1"/>
    </source>
</evidence>
<dbReference type="EMBL" id="SSTD01014931">
    <property type="protein sequence ID" value="TYK03466.1"/>
    <property type="molecule type" value="Genomic_DNA"/>
</dbReference>
<evidence type="ECO:0000313" key="5">
    <source>
        <dbReference type="Proteomes" id="UP000321947"/>
    </source>
</evidence>
<feature type="compositionally biased region" description="Polar residues" evidence="1">
    <location>
        <begin position="1"/>
        <end position="12"/>
    </location>
</feature>
<protein>
    <recommendedName>
        <fullName evidence="6">Transposase Tnp1/En/Spm-like domain-containing protein</fullName>
    </recommendedName>
</protein>
<proteinExistence type="predicted"/>
<dbReference type="EMBL" id="SSTE01020983">
    <property type="protein sequence ID" value="KAA0033053.1"/>
    <property type="molecule type" value="Genomic_DNA"/>
</dbReference>
<reference evidence="4 5" key="1">
    <citation type="submission" date="2019-08" db="EMBL/GenBank/DDBJ databases">
        <title>Draft genome sequences of two oriental melons (Cucumis melo L. var makuwa).</title>
        <authorList>
            <person name="Kwon S.-Y."/>
        </authorList>
    </citation>
    <scope>NUCLEOTIDE SEQUENCE [LARGE SCALE GENOMIC DNA]</scope>
    <source>
        <strain evidence="5">cv. Chang Bougi</strain>
        <strain evidence="4">cv. SW 3</strain>
        <tissue evidence="3">Leaf</tissue>
    </source>
</reference>
<organism evidence="3 5">
    <name type="scientific">Cucumis melo var. makuwa</name>
    <name type="common">Oriental melon</name>
    <dbReference type="NCBI Taxonomy" id="1194695"/>
    <lineage>
        <taxon>Eukaryota</taxon>
        <taxon>Viridiplantae</taxon>
        <taxon>Streptophyta</taxon>
        <taxon>Embryophyta</taxon>
        <taxon>Tracheophyta</taxon>
        <taxon>Spermatophyta</taxon>
        <taxon>Magnoliopsida</taxon>
        <taxon>eudicotyledons</taxon>
        <taxon>Gunneridae</taxon>
        <taxon>Pentapetalae</taxon>
        <taxon>rosids</taxon>
        <taxon>fabids</taxon>
        <taxon>Cucurbitales</taxon>
        <taxon>Cucurbitaceae</taxon>
        <taxon>Benincaseae</taxon>
        <taxon>Cucumis</taxon>
    </lineage>
</organism>
<comment type="caution">
    <text evidence="3">The sequence shown here is derived from an EMBL/GenBank/DDBJ whole genome shotgun (WGS) entry which is preliminary data.</text>
</comment>
<dbReference type="AlphaFoldDB" id="A0A5D3BZ49"/>
<dbReference type="OrthoDB" id="1106387at2759"/>
<evidence type="ECO:0000313" key="4">
    <source>
        <dbReference type="Proteomes" id="UP000321393"/>
    </source>
</evidence>
<evidence type="ECO:0008006" key="6">
    <source>
        <dbReference type="Google" id="ProtNLM"/>
    </source>
</evidence>